<reference evidence="2" key="1">
    <citation type="journal article" date="2023" name="G3 (Bethesda)">
        <title>Genome assembly and association tests identify interacting loci associated with vigor, precocity, and sex in interspecific pistachio rootstocks.</title>
        <authorList>
            <person name="Palmer W."/>
            <person name="Jacygrad E."/>
            <person name="Sagayaradj S."/>
            <person name="Cavanaugh K."/>
            <person name="Han R."/>
            <person name="Bertier L."/>
            <person name="Beede B."/>
            <person name="Kafkas S."/>
            <person name="Golino D."/>
            <person name="Preece J."/>
            <person name="Michelmore R."/>
        </authorList>
    </citation>
    <scope>NUCLEOTIDE SEQUENCE [LARGE SCALE GENOMIC DNA]</scope>
</reference>
<protein>
    <submittedName>
        <fullName evidence="1">Uncharacterized protein</fullName>
    </submittedName>
</protein>
<organism evidence="1 2">
    <name type="scientific">Pistacia integerrima</name>
    <dbReference type="NCBI Taxonomy" id="434235"/>
    <lineage>
        <taxon>Eukaryota</taxon>
        <taxon>Viridiplantae</taxon>
        <taxon>Streptophyta</taxon>
        <taxon>Embryophyta</taxon>
        <taxon>Tracheophyta</taxon>
        <taxon>Spermatophyta</taxon>
        <taxon>Magnoliopsida</taxon>
        <taxon>eudicotyledons</taxon>
        <taxon>Gunneridae</taxon>
        <taxon>Pentapetalae</taxon>
        <taxon>rosids</taxon>
        <taxon>malvids</taxon>
        <taxon>Sapindales</taxon>
        <taxon>Anacardiaceae</taxon>
        <taxon>Pistacia</taxon>
    </lineage>
</organism>
<sequence length="210" mass="23952">MALYKRVSYCLSFFMTAIDPCVFGLWPRGCYIMGDFAIHISANLVNRLAEDGQKLKKKTKKSKTKTLRVPEQSQTKVNQKQISDDSKIHQGIVAPGWPLQPPLFMPGNQSAQYAELDAIRSVLQESEKVLEKLHKQEEKVVQEVTERAKNLHDQEFKLPYQKPLPCLAEKDACESCYKDFVKDPLKCSQLLRSYADCSRKARQQVSAADK</sequence>
<evidence type="ECO:0000313" key="1">
    <source>
        <dbReference type="EMBL" id="KAJ0049238.1"/>
    </source>
</evidence>
<dbReference type="Proteomes" id="UP001163603">
    <property type="component" value="Chromosome 2"/>
</dbReference>
<comment type="caution">
    <text evidence="1">The sequence shown here is derived from an EMBL/GenBank/DDBJ whole genome shotgun (WGS) entry which is preliminary data.</text>
</comment>
<dbReference type="EMBL" id="CM047737">
    <property type="protein sequence ID" value="KAJ0049238.1"/>
    <property type="molecule type" value="Genomic_DNA"/>
</dbReference>
<name>A0ACC0ZDY3_9ROSI</name>
<evidence type="ECO:0000313" key="2">
    <source>
        <dbReference type="Proteomes" id="UP001163603"/>
    </source>
</evidence>
<keyword evidence="2" id="KW-1185">Reference proteome</keyword>
<accession>A0ACC0ZDY3</accession>
<gene>
    <name evidence="1" type="ORF">Pint_14865</name>
</gene>
<proteinExistence type="predicted"/>